<gene>
    <name evidence="18" type="ORF">DK869_05080</name>
</gene>
<dbReference type="Pfam" id="PF02518">
    <property type="entry name" value="HATPase_c"/>
    <property type="match status" value="1"/>
</dbReference>
<keyword evidence="5" id="KW-0997">Cell inner membrane</keyword>
<dbReference type="Pfam" id="PF00512">
    <property type="entry name" value="HisKA"/>
    <property type="match status" value="1"/>
</dbReference>
<evidence type="ECO:0000259" key="16">
    <source>
        <dbReference type="PROSITE" id="PS50109"/>
    </source>
</evidence>
<feature type="transmembrane region" description="Helical" evidence="15">
    <location>
        <begin position="44"/>
        <end position="68"/>
    </location>
</feature>
<evidence type="ECO:0000256" key="12">
    <source>
        <dbReference type="ARBA" id="ARBA00022989"/>
    </source>
</evidence>
<dbReference type="InterPro" id="IPR004358">
    <property type="entry name" value="Sig_transdc_His_kin-like_C"/>
</dbReference>
<dbReference type="InterPro" id="IPR003660">
    <property type="entry name" value="HAMP_dom"/>
</dbReference>
<dbReference type="PRINTS" id="PR00344">
    <property type="entry name" value="BCTRLSENSOR"/>
</dbReference>
<name>A0A318MX89_9PROT</name>
<keyword evidence="7" id="KW-0808">Transferase</keyword>
<evidence type="ECO:0000313" key="18">
    <source>
        <dbReference type="EMBL" id="PXZ00770.1"/>
    </source>
</evidence>
<dbReference type="PANTHER" id="PTHR44936:SF5">
    <property type="entry name" value="SENSOR HISTIDINE KINASE ENVZ"/>
    <property type="match status" value="1"/>
</dbReference>
<dbReference type="PANTHER" id="PTHR44936">
    <property type="entry name" value="SENSOR PROTEIN CREC"/>
    <property type="match status" value="1"/>
</dbReference>
<dbReference type="CDD" id="cd00075">
    <property type="entry name" value="HATPase"/>
    <property type="match status" value="1"/>
</dbReference>
<evidence type="ECO:0000256" key="6">
    <source>
        <dbReference type="ARBA" id="ARBA00022553"/>
    </source>
</evidence>
<dbReference type="GO" id="GO:0000155">
    <property type="term" value="F:phosphorelay sensor kinase activity"/>
    <property type="evidence" value="ECO:0007669"/>
    <property type="project" value="InterPro"/>
</dbReference>
<dbReference type="SUPFAM" id="SSF47384">
    <property type="entry name" value="Homodimeric domain of signal transducing histidine kinase"/>
    <property type="match status" value="1"/>
</dbReference>
<evidence type="ECO:0000256" key="10">
    <source>
        <dbReference type="ARBA" id="ARBA00022777"/>
    </source>
</evidence>
<dbReference type="PROSITE" id="PS50885">
    <property type="entry name" value="HAMP"/>
    <property type="match status" value="1"/>
</dbReference>
<evidence type="ECO:0000256" key="13">
    <source>
        <dbReference type="ARBA" id="ARBA00023012"/>
    </source>
</evidence>
<evidence type="ECO:0000256" key="9">
    <source>
        <dbReference type="ARBA" id="ARBA00022741"/>
    </source>
</evidence>
<accession>A0A318MX89</accession>
<dbReference type="InterPro" id="IPR050980">
    <property type="entry name" value="2C_sensor_his_kinase"/>
</dbReference>
<dbReference type="SUPFAM" id="SSF55874">
    <property type="entry name" value="ATPase domain of HSP90 chaperone/DNA topoisomerase II/histidine kinase"/>
    <property type="match status" value="1"/>
</dbReference>
<dbReference type="PROSITE" id="PS50109">
    <property type="entry name" value="HIS_KIN"/>
    <property type="match status" value="1"/>
</dbReference>
<dbReference type="SMART" id="SM00388">
    <property type="entry name" value="HisKA"/>
    <property type="match status" value="1"/>
</dbReference>
<evidence type="ECO:0000256" key="3">
    <source>
        <dbReference type="ARBA" id="ARBA00012438"/>
    </source>
</evidence>
<comment type="subcellular location">
    <subcellularLocation>
        <location evidence="2">Cell inner membrane</location>
        <topology evidence="2">Multi-pass membrane protein</topology>
    </subcellularLocation>
</comment>
<dbReference type="EMBL" id="QGLT01000002">
    <property type="protein sequence ID" value="PXZ00770.1"/>
    <property type="molecule type" value="Genomic_DNA"/>
</dbReference>
<dbReference type="AlphaFoldDB" id="A0A318MX89"/>
<dbReference type="InterPro" id="IPR036890">
    <property type="entry name" value="HATPase_C_sf"/>
</dbReference>
<organism evidence="18 19">
    <name type="scientific">Commensalibacter melissae</name>
    <dbReference type="NCBI Taxonomy" id="2070537"/>
    <lineage>
        <taxon>Bacteria</taxon>
        <taxon>Pseudomonadati</taxon>
        <taxon>Pseudomonadota</taxon>
        <taxon>Alphaproteobacteria</taxon>
        <taxon>Acetobacterales</taxon>
        <taxon>Acetobacteraceae</taxon>
    </lineage>
</organism>
<dbReference type="Gene3D" id="3.30.565.10">
    <property type="entry name" value="Histidine kinase-like ATPase, C-terminal domain"/>
    <property type="match status" value="1"/>
</dbReference>
<dbReference type="GO" id="GO:0005886">
    <property type="term" value="C:plasma membrane"/>
    <property type="evidence" value="ECO:0007669"/>
    <property type="project" value="UniProtKB-SubCell"/>
</dbReference>
<evidence type="ECO:0000256" key="2">
    <source>
        <dbReference type="ARBA" id="ARBA00004429"/>
    </source>
</evidence>
<keyword evidence="11" id="KW-0067">ATP-binding</keyword>
<evidence type="ECO:0000256" key="5">
    <source>
        <dbReference type="ARBA" id="ARBA00022519"/>
    </source>
</evidence>
<dbReference type="InterPro" id="IPR036097">
    <property type="entry name" value="HisK_dim/P_sf"/>
</dbReference>
<keyword evidence="6" id="KW-0597">Phosphoprotein</keyword>
<keyword evidence="13" id="KW-0902">Two-component regulatory system</keyword>
<feature type="domain" description="HAMP" evidence="17">
    <location>
        <begin position="215"/>
        <end position="267"/>
    </location>
</feature>
<keyword evidence="8 15" id="KW-0812">Transmembrane</keyword>
<proteinExistence type="predicted"/>
<evidence type="ECO:0000256" key="4">
    <source>
        <dbReference type="ARBA" id="ARBA00022475"/>
    </source>
</evidence>
<dbReference type="Pfam" id="PF00672">
    <property type="entry name" value="HAMP"/>
    <property type="match status" value="1"/>
</dbReference>
<keyword evidence="12 15" id="KW-1133">Transmembrane helix</keyword>
<evidence type="ECO:0000256" key="11">
    <source>
        <dbReference type="ARBA" id="ARBA00022840"/>
    </source>
</evidence>
<dbReference type="EC" id="2.7.13.3" evidence="3"/>
<keyword evidence="9" id="KW-0547">Nucleotide-binding</keyword>
<evidence type="ECO:0000313" key="19">
    <source>
        <dbReference type="Proteomes" id="UP000247565"/>
    </source>
</evidence>
<dbReference type="InterPro" id="IPR005467">
    <property type="entry name" value="His_kinase_dom"/>
</dbReference>
<dbReference type="CDD" id="cd00082">
    <property type="entry name" value="HisKA"/>
    <property type="match status" value="1"/>
</dbReference>
<dbReference type="Gene3D" id="1.10.287.130">
    <property type="match status" value="1"/>
</dbReference>
<keyword evidence="14 15" id="KW-0472">Membrane</keyword>
<dbReference type="GO" id="GO:0005524">
    <property type="term" value="F:ATP binding"/>
    <property type="evidence" value="ECO:0007669"/>
    <property type="project" value="UniProtKB-KW"/>
</dbReference>
<keyword evidence="10 18" id="KW-0418">Kinase</keyword>
<keyword evidence="4" id="KW-1003">Cell membrane</keyword>
<evidence type="ECO:0000259" key="17">
    <source>
        <dbReference type="PROSITE" id="PS50885"/>
    </source>
</evidence>
<evidence type="ECO:0000256" key="1">
    <source>
        <dbReference type="ARBA" id="ARBA00000085"/>
    </source>
</evidence>
<evidence type="ECO:0000256" key="14">
    <source>
        <dbReference type="ARBA" id="ARBA00023136"/>
    </source>
</evidence>
<dbReference type="SMART" id="SM00387">
    <property type="entry name" value="HATPase_c"/>
    <property type="match status" value="1"/>
</dbReference>
<protein>
    <recommendedName>
        <fullName evidence="3">histidine kinase</fullName>
        <ecNumber evidence="3">2.7.13.3</ecNumber>
    </recommendedName>
</protein>
<reference evidence="18 19" key="1">
    <citation type="submission" date="2018-05" db="EMBL/GenBank/DDBJ databases">
        <title>Reference genomes for bee gut microbiota database.</title>
        <authorList>
            <person name="Ellegaard K.M."/>
        </authorList>
    </citation>
    <scope>NUCLEOTIDE SEQUENCE [LARGE SCALE GENOMIC DNA]</scope>
    <source>
        <strain evidence="18 19">ESL0284</strain>
    </source>
</reference>
<dbReference type="InterPro" id="IPR003594">
    <property type="entry name" value="HATPase_dom"/>
</dbReference>
<comment type="catalytic activity">
    <reaction evidence="1">
        <text>ATP + protein L-histidine = ADP + protein N-phospho-L-histidine.</text>
        <dbReference type="EC" id="2.7.13.3"/>
    </reaction>
</comment>
<sequence>MKNSLITENIIVKNSYTNLKIPNYFINRKFIVDRTVRRILPRSLFSRSLLMILIPLIVTQTISLELFYGNYLSTVSRRLTDTVGSEVEFIVNQFNQTNSRVKYNQIIEDAQKYFQYSITWRKGQIFLGNSRKKSNIIGPVDELLNQTLSDRLDERFVVDWFSVKDQVKISIELKKSVVDILIPKKKLTAGSVWLFIFWIVGSALVLFIMTSVFAWIQFRAIRRLSRSVEKFGKGIDPGNLHPDGSRELRNAAIAFNVMRERILRYVKQRTVILASVSHDLRTPLTRLRLSLAMLPQKGMFNAEEQVQDILEMITDIEEMEQMISAYLSFARGEGTEEPVSTDVSQLIKDCVAAASRADTRFLSVEIDHDLPDLIIRPHSIRRVFSNILDNAKRYGGDVKLRVHMKGKGIQFIIDDDGPGIEIERRESVFTPFETGNRQKGTGLGLSIAKNIIQGHGGDIKLETSPLGGLRVMIFIPR</sequence>
<feature type="domain" description="Histidine kinase" evidence="16">
    <location>
        <begin position="275"/>
        <end position="477"/>
    </location>
</feature>
<evidence type="ECO:0000256" key="8">
    <source>
        <dbReference type="ARBA" id="ARBA00022692"/>
    </source>
</evidence>
<keyword evidence="19" id="KW-1185">Reference proteome</keyword>
<evidence type="ECO:0000256" key="15">
    <source>
        <dbReference type="SAM" id="Phobius"/>
    </source>
</evidence>
<dbReference type="Proteomes" id="UP000247565">
    <property type="component" value="Unassembled WGS sequence"/>
</dbReference>
<feature type="transmembrane region" description="Helical" evidence="15">
    <location>
        <begin position="192"/>
        <end position="216"/>
    </location>
</feature>
<dbReference type="InterPro" id="IPR003661">
    <property type="entry name" value="HisK_dim/P_dom"/>
</dbReference>
<comment type="caution">
    <text evidence="18">The sequence shown here is derived from an EMBL/GenBank/DDBJ whole genome shotgun (WGS) entry which is preliminary data.</text>
</comment>
<evidence type="ECO:0000256" key="7">
    <source>
        <dbReference type="ARBA" id="ARBA00022679"/>
    </source>
</evidence>